<comment type="similarity">
    <text evidence="1">Belongs to the helicase family.</text>
</comment>
<keyword evidence="1" id="KW-0547">Nucleotide-binding</keyword>
<feature type="compositionally biased region" description="Basic and acidic residues" evidence="2">
    <location>
        <begin position="584"/>
        <end position="594"/>
    </location>
</feature>
<dbReference type="SUPFAM" id="SSF52540">
    <property type="entry name" value="P-loop containing nucleoside triphosphate hydrolases"/>
    <property type="match status" value="2"/>
</dbReference>
<name>A0A8S3QGX6_MYTED</name>
<keyword evidence="1" id="KW-0233">DNA recombination</keyword>
<protein>
    <recommendedName>
        <fullName evidence="1">ATP-dependent DNA helicase</fullName>
        <ecNumber evidence="1">5.6.2.3</ecNumber>
    </recommendedName>
</protein>
<dbReference type="Gene3D" id="3.40.50.300">
    <property type="entry name" value="P-loop containing nucleotide triphosphate hydrolases"/>
    <property type="match status" value="2"/>
</dbReference>
<dbReference type="EMBL" id="CAJPWZ010000458">
    <property type="protein sequence ID" value="CAG2193029.1"/>
    <property type="molecule type" value="Genomic_DNA"/>
</dbReference>
<dbReference type="GO" id="GO:0016787">
    <property type="term" value="F:hydrolase activity"/>
    <property type="evidence" value="ECO:0007669"/>
    <property type="project" value="UniProtKB-KW"/>
</dbReference>
<keyword evidence="1" id="KW-0067">ATP-binding</keyword>
<keyword evidence="1" id="KW-0347">Helicase</keyword>
<gene>
    <name evidence="6" type="ORF">MEDL_8194</name>
</gene>
<evidence type="ECO:0000256" key="1">
    <source>
        <dbReference type="RuleBase" id="RU363044"/>
    </source>
</evidence>
<keyword evidence="1" id="KW-0378">Hydrolase</keyword>
<dbReference type="InterPro" id="IPR051055">
    <property type="entry name" value="PIF1_helicase"/>
</dbReference>
<comment type="catalytic activity">
    <reaction evidence="1">
        <text>ATP + H2O = ADP + phosphate + H(+)</text>
        <dbReference type="Rhea" id="RHEA:13065"/>
        <dbReference type="ChEBI" id="CHEBI:15377"/>
        <dbReference type="ChEBI" id="CHEBI:15378"/>
        <dbReference type="ChEBI" id="CHEBI:30616"/>
        <dbReference type="ChEBI" id="CHEBI:43474"/>
        <dbReference type="ChEBI" id="CHEBI:456216"/>
        <dbReference type="EC" id="5.6.2.3"/>
    </reaction>
</comment>
<dbReference type="EC" id="5.6.2.3" evidence="1"/>
<evidence type="ECO:0000313" key="7">
    <source>
        <dbReference type="Proteomes" id="UP000683360"/>
    </source>
</evidence>
<feature type="domain" description="Helitron helicase-like" evidence="5">
    <location>
        <begin position="4"/>
        <end position="122"/>
    </location>
</feature>
<dbReference type="InterPro" id="IPR010285">
    <property type="entry name" value="DNA_helicase_pif1-like_DEAD"/>
</dbReference>
<dbReference type="GO" id="GO:0006310">
    <property type="term" value="P:DNA recombination"/>
    <property type="evidence" value="ECO:0007669"/>
    <property type="project" value="UniProtKB-KW"/>
</dbReference>
<feature type="domain" description="Endonuclease/exonuclease/phosphatase" evidence="3">
    <location>
        <begin position="984"/>
        <end position="1171"/>
    </location>
</feature>
<evidence type="ECO:0000256" key="2">
    <source>
        <dbReference type="SAM" id="MobiDB-lite"/>
    </source>
</evidence>
<dbReference type="InterPro" id="IPR005135">
    <property type="entry name" value="Endo/exonuclease/phosphatase"/>
</dbReference>
<dbReference type="OrthoDB" id="10040528at2759"/>
<dbReference type="GO" id="GO:0043139">
    <property type="term" value="F:5'-3' DNA helicase activity"/>
    <property type="evidence" value="ECO:0007669"/>
    <property type="project" value="UniProtKB-EC"/>
</dbReference>
<reference evidence="6" key="1">
    <citation type="submission" date="2021-03" db="EMBL/GenBank/DDBJ databases">
        <authorList>
            <person name="Bekaert M."/>
        </authorList>
    </citation>
    <scope>NUCLEOTIDE SEQUENCE</scope>
</reference>
<dbReference type="GO" id="GO:0000723">
    <property type="term" value="P:telomere maintenance"/>
    <property type="evidence" value="ECO:0007669"/>
    <property type="project" value="InterPro"/>
</dbReference>
<keyword evidence="7" id="KW-1185">Reference proteome</keyword>
<evidence type="ECO:0000259" key="3">
    <source>
        <dbReference type="Pfam" id="PF03372"/>
    </source>
</evidence>
<dbReference type="SUPFAM" id="SSF56219">
    <property type="entry name" value="DNase I-like"/>
    <property type="match status" value="1"/>
</dbReference>
<evidence type="ECO:0000259" key="4">
    <source>
        <dbReference type="Pfam" id="PF05970"/>
    </source>
</evidence>
<dbReference type="AlphaFoldDB" id="A0A8S3QGX6"/>
<organism evidence="6 7">
    <name type="scientific">Mytilus edulis</name>
    <name type="common">Blue mussel</name>
    <dbReference type="NCBI Taxonomy" id="6550"/>
    <lineage>
        <taxon>Eukaryota</taxon>
        <taxon>Metazoa</taxon>
        <taxon>Spiralia</taxon>
        <taxon>Lophotrochozoa</taxon>
        <taxon>Mollusca</taxon>
        <taxon>Bivalvia</taxon>
        <taxon>Autobranchia</taxon>
        <taxon>Pteriomorphia</taxon>
        <taxon>Mytilida</taxon>
        <taxon>Mytiloidea</taxon>
        <taxon>Mytilidae</taxon>
        <taxon>Mytilinae</taxon>
        <taxon>Mytilus</taxon>
    </lineage>
</organism>
<dbReference type="GO" id="GO:0005524">
    <property type="term" value="F:ATP binding"/>
    <property type="evidence" value="ECO:0007669"/>
    <property type="project" value="UniProtKB-KW"/>
</dbReference>
<evidence type="ECO:0000313" key="6">
    <source>
        <dbReference type="EMBL" id="CAG2193029.1"/>
    </source>
</evidence>
<comment type="caution">
    <text evidence="6">The sequence shown here is derived from an EMBL/GenBank/DDBJ whole genome shotgun (WGS) entry which is preliminary data.</text>
</comment>
<keyword evidence="1" id="KW-0234">DNA repair</keyword>
<dbReference type="Gene3D" id="3.60.10.10">
    <property type="entry name" value="Endonuclease/exonuclease/phosphatase"/>
    <property type="match status" value="1"/>
</dbReference>
<accession>A0A8S3QGX6</accession>
<dbReference type="InterPro" id="IPR027417">
    <property type="entry name" value="P-loop_NTPase"/>
</dbReference>
<dbReference type="GO" id="GO:0006281">
    <property type="term" value="P:DNA repair"/>
    <property type="evidence" value="ECO:0007669"/>
    <property type="project" value="UniProtKB-KW"/>
</dbReference>
<feature type="domain" description="DNA helicase Pif1-like DEAD-box helicase" evidence="4">
    <location>
        <begin position="631"/>
        <end position="723"/>
    </location>
</feature>
<keyword evidence="1" id="KW-0227">DNA damage</keyword>
<dbReference type="Pfam" id="PF03372">
    <property type="entry name" value="Exo_endo_phos"/>
    <property type="match status" value="1"/>
</dbReference>
<dbReference type="PANTHER" id="PTHR47642">
    <property type="entry name" value="ATP-DEPENDENT DNA HELICASE"/>
    <property type="match status" value="1"/>
</dbReference>
<dbReference type="InterPro" id="IPR036691">
    <property type="entry name" value="Endo/exonu/phosph_ase_sf"/>
</dbReference>
<dbReference type="PANTHER" id="PTHR47642:SF5">
    <property type="entry name" value="ATP-DEPENDENT DNA HELICASE"/>
    <property type="match status" value="1"/>
</dbReference>
<feature type="region of interest" description="Disordered" evidence="2">
    <location>
        <begin position="584"/>
        <end position="606"/>
    </location>
</feature>
<comment type="cofactor">
    <cofactor evidence="1">
        <name>Mg(2+)</name>
        <dbReference type="ChEBI" id="CHEBI:18420"/>
    </cofactor>
</comment>
<dbReference type="InterPro" id="IPR025476">
    <property type="entry name" value="Helitron_helicase-like"/>
</dbReference>
<dbReference type="Pfam" id="PF14214">
    <property type="entry name" value="Helitron_like_N"/>
    <property type="match status" value="1"/>
</dbReference>
<dbReference type="Proteomes" id="UP000683360">
    <property type="component" value="Unassembled WGS sequence"/>
</dbReference>
<dbReference type="CDD" id="cd18809">
    <property type="entry name" value="SF1_C_RecD"/>
    <property type="match status" value="1"/>
</dbReference>
<dbReference type="Pfam" id="PF05970">
    <property type="entry name" value="PIF1"/>
    <property type="match status" value="1"/>
</dbReference>
<proteinExistence type="inferred from homology"/>
<evidence type="ECO:0000259" key="5">
    <source>
        <dbReference type="Pfam" id="PF14214"/>
    </source>
</evidence>
<sequence>MTPIRGTPPYWQATLRDLMASIRQLGIPTWFATFSAADLRWEETLQVLLEQQKSTESLEDLDWTGKSKVLQNNPVMSAVMFDYRFNTFLKEIIIKRNIIGNVKDHFHRIEFQQRGSPHAHCLFWIKDAPLLDTHDDKTVCDFVDRYVTCDLPGVIVDPELHEIVTHVQQHSKNHSKSCAKKGTKCRFNFPRPPSENTFISRTPSTTGPTVQRSSKQTHSFAKDVLLRLWNTINNANLEHITTENLFTAAGITQEEFESASNILTKRTNITLKRKPADIWINQYNPSLLRCWNANMDLQYITDAYSCVMYIISYISKAEREMGVVLENARKEAAEGNCDAQDAMKQIGGAYFRQREVSAQEATYRACGLHLKESSRKVQFLPVGNNPVKMSLPLNIIQMKANQLDDSIWMHSLYDRYKARPLSSEFDIICYASFSSEYRVLSPSQIPKKPSQYVFKLQSDLGYIRKHSRTEAAVVAYPRFSKNKNPELYFKSSLQLFLPHRMDGQLKPLKFKTYEEMYFNGAVALDLSKEPQKVKAIVESNRQVFEHNVDELDEAQELLEKQGPLEDAWALIAPESEAERIETQSEKEHLGHEDSVEIPDLDTSNKKHRGGVEFEIRQSLFTSQELKHLLRQLNTEQKMVFYQIRQWCLDEVNGKNPDPFKIFINGGAGTGKSHLIKCLCYEANKILSPHAPNPDDIVVLVTAPTATAAFNIGGTTLHQAFSLSKSLPFPYIYMRDEEINKLRKSLHIFATNKEIDFHNSKMIAKVCQETETIMAQDYDRNPRTGEFILQTSPYDTSHDFLPPQLIIGPKARVMLIRNIDITIGLVNGVIGTVISILPGLKESSLPCAVKVLFDNKSIGRKPVSSSQPREHIPIDITPIEENLKKNAVRHQFPLQLAWACTTHKVQGLTTDKAVVSMKNIFAAGMAYVALSRVRSLDGLVIQDLDADKIYCTEQISTALQRMPKYLVQRQDELNLKQNQLRILLHNIQGLVPHIEDLQANCDIQNVKFICLTETWMENKSASPNLEHFHLIHKPRSESYTSTKSIFHDLSNKKHGGVGIYVRNQQQYTQLSLQSCNIECIGVNIDIIKTNILVIYRPVSYTTSIFLEQLQHVIDALPPEDGSTIVMGDFNEDILKSKSPIQLFMEQNEFKQILNKATTDGDTLIDHVYVRGKLSISYDMLQTYYSYHNMVQLQIPVN</sequence>